<dbReference type="EMBL" id="CP118157">
    <property type="protein sequence ID" value="WOF22263.1"/>
    <property type="molecule type" value="Genomic_DNA"/>
</dbReference>
<keyword evidence="3 7" id="KW-0808">Transferase</keyword>
<feature type="domain" description="Glycosyltransferase subfamily 4-like N-terminal" evidence="6">
    <location>
        <begin position="314"/>
        <end position="477"/>
    </location>
</feature>
<dbReference type="Pfam" id="PF13439">
    <property type="entry name" value="Glyco_transf_4"/>
    <property type="match status" value="1"/>
</dbReference>
<keyword evidence="8" id="KW-1185">Reference proteome</keyword>
<dbReference type="AlphaFoldDB" id="A0AA97FGJ3"/>
<evidence type="ECO:0000313" key="7">
    <source>
        <dbReference type="EMBL" id="WOF22263.1"/>
    </source>
</evidence>
<name>A0AA97FGJ3_9MICO</name>
<dbReference type="InterPro" id="IPR050194">
    <property type="entry name" value="Glycosyltransferase_grp1"/>
</dbReference>
<dbReference type="GO" id="GO:1901137">
    <property type="term" value="P:carbohydrate derivative biosynthetic process"/>
    <property type="evidence" value="ECO:0007669"/>
    <property type="project" value="UniProtKB-ARBA"/>
</dbReference>
<dbReference type="Gene3D" id="3.90.550.10">
    <property type="entry name" value="Spore Coat Polysaccharide Biosynthesis Protein SpsA, Chain A"/>
    <property type="match status" value="1"/>
</dbReference>
<sequence length="674" mass="74587">MRVRADVRERRLPITVLVQTKNEESGIGECLDALGDFDEVIVVDSDSSDRTAEIARSRGVDVVSFTWDGRYPKKKQWQLDNVRTRHDWVLFLDADEFPTPEFVEELRAFPFSSVDVAAVEIDLAYRFAGRILRHGHRVTKRALVHRSRVRFPVVDDLDAPGMGELEGHYQPIASGRVVSLRARILHDDPDPVRTWFERHNRYSDWEAHLRENDRVRRDVARRRTLKGRVFDAVPGKPVLFFLYSAVARGGFLDGRAGIDYAIALSMYYWQIGLKTRELRRDAAGEARRADGRPLRILQVINTLAATDGGPPRNALELGHALGRTTGVTDVIVEMRSTSGATVLDADEADLQGTVVRRARRLAVRRGAMTLSLVDFARLLRAADVVILHGYYLWWLPAVAVLARVCGVPVLLTPHGTLTAYDRARKPRRKTLFDLVASVLVDPGVAAFVTGSPAERADLVRARPGRRVEVAGIGVETQEGDAPAAPVERGELHLLSVGRIAEKKRVDLMIDALAVCRERGADASLCLAGTGDPRLVRRLEQLAERRGVREHVRFLGHVGPAGKRELYRESHVFLAPSDDENFGISLAESLCHGLPAVTSDAVAAASLVEQDAVVIVPAPDGERLASAIAEIAEPERWRIAAAAARESAPRVFDWSAVAGRWLSIAESVRVRHGGR</sequence>
<keyword evidence="2 7" id="KW-0328">Glycosyltransferase</keyword>
<dbReference type="Proteomes" id="UP001305498">
    <property type="component" value="Chromosome"/>
</dbReference>
<dbReference type="KEGG" id="mbet:N8K70_12835"/>
<dbReference type="InterPro" id="IPR001173">
    <property type="entry name" value="Glyco_trans_2-like"/>
</dbReference>
<dbReference type="RefSeq" id="WP_317138738.1">
    <property type="nucleotide sequence ID" value="NZ_CP118157.1"/>
</dbReference>
<evidence type="ECO:0000256" key="2">
    <source>
        <dbReference type="ARBA" id="ARBA00022676"/>
    </source>
</evidence>
<dbReference type="CDD" id="cd02511">
    <property type="entry name" value="Beta4Glucosyltransferase"/>
    <property type="match status" value="1"/>
</dbReference>
<gene>
    <name evidence="7" type="ORF">N8K70_12835</name>
</gene>
<dbReference type="PANTHER" id="PTHR45947:SF3">
    <property type="entry name" value="SULFOQUINOVOSYL TRANSFERASE SQD2"/>
    <property type="match status" value="1"/>
</dbReference>
<evidence type="ECO:0000259" key="6">
    <source>
        <dbReference type="Pfam" id="PF13439"/>
    </source>
</evidence>
<dbReference type="Pfam" id="PF00534">
    <property type="entry name" value="Glycos_transf_1"/>
    <property type="match status" value="1"/>
</dbReference>
<organism evidence="7 8">
    <name type="scientific">Microbacterium betulae</name>
    <dbReference type="NCBI Taxonomy" id="2981139"/>
    <lineage>
        <taxon>Bacteria</taxon>
        <taxon>Bacillati</taxon>
        <taxon>Actinomycetota</taxon>
        <taxon>Actinomycetes</taxon>
        <taxon>Micrococcales</taxon>
        <taxon>Microbacteriaceae</taxon>
        <taxon>Microbacterium</taxon>
    </lineage>
</organism>
<dbReference type="InterPro" id="IPR001296">
    <property type="entry name" value="Glyco_trans_1"/>
</dbReference>
<dbReference type="Pfam" id="PF00535">
    <property type="entry name" value="Glycos_transf_2"/>
    <property type="match status" value="1"/>
</dbReference>
<accession>A0AA97FGJ3</accession>
<evidence type="ECO:0000256" key="1">
    <source>
        <dbReference type="ARBA" id="ARBA00021292"/>
    </source>
</evidence>
<protein>
    <recommendedName>
        <fullName evidence="1">D-inositol 3-phosphate glycosyltransferase</fullName>
    </recommendedName>
</protein>
<dbReference type="GO" id="GO:0016758">
    <property type="term" value="F:hexosyltransferase activity"/>
    <property type="evidence" value="ECO:0007669"/>
    <property type="project" value="TreeGrafter"/>
</dbReference>
<dbReference type="SUPFAM" id="SSF53756">
    <property type="entry name" value="UDP-Glycosyltransferase/glycogen phosphorylase"/>
    <property type="match status" value="1"/>
</dbReference>
<evidence type="ECO:0000313" key="8">
    <source>
        <dbReference type="Proteomes" id="UP001305498"/>
    </source>
</evidence>
<evidence type="ECO:0000259" key="5">
    <source>
        <dbReference type="Pfam" id="PF00535"/>
    </source>
</evidence>
<dbReference type="PANTHER" id="PTHR45947">
    <property type="entry name" value="SULFOQUINOVOSYL TRANSFERASE SQD2"/>
    <property type="match status" value="1"/>
</dbReference>
<dbReference type="InterPro" id="IPR028098">
    <property type="entry name" value="Glyco_trans_4-like_N"/>
</dbReference>
<reference evidence="7 8" key="1">
    <citation type="submission" date="2023-02" db="EMBL/GenBank/DDBJ databases">
        <title>Microbacterium betulae sp. nov., isolated from birch wood.</title>
        <authorList>
            <person name="Pasciak M."/>
            <person name="Pawlik K.J."/>
            <person name="Martynowski D."/>
            <person name="Laczmanski L."/>
            <person name="Ciekot J."/>
            <person name="Szponar B."/>
            <person name="Wojcik-Fatla A."/>
            <person name="Mackiewicz B."/>
            <person name="Farian E."/>
            <person name="Cholewa G."/>
            <person name="Cholewa A."/>
            <person name="Dutkiewicz J."/>
        </authorList>
    </citation>
    <scope>NUCLEOTIDE SEQUENCE [LARGE SCALE GENOMIC DNA]</scope>
    <source>
        <strain evidence="7 8">AB</strain>
    </source>
</reference>
<dbReference type="Gene3D" id="3.40.50.2000">
    <property type="entry name" value="Glycogen Phosphorylase B"/>
    <property type="match status" value="2"/>
</dbReference>
<feature type="domain" description="Glycosyltransferase 2-like" evidence="5">
    <location>
        <begin position="15"/>
        <end position="130"/>
    </location>
</feature>
<dbReference type="CDD" id="cd03801">
    <property type="entry name" value="GT4_PimA-like"/>
    <property type="match status" value="1"/>
</dbReference>
<dbReference type="InterPro" id="IPR029044">
    <property type="entry name" value="Nucleotide-diphossugar_trans"/>
</dbReference>
<proteinExistence type="predicted"/>
<feature type="domain" description="Glycosyl transferase family 1" evidence="4">
    <location>
        <begin position="489"/>
        <end position="634"/>
    </location>
</feature>
<evidence type="ECO:0000259" key="4">
    <source>
        <dbReference type="Pfam" id="PF00534"/>
    </source>
</evidence>
<dbReference type="SUPFAM" id="SSF53448">
    <property type="entry name" value="Nucleotide-diphospho-sugar transferases"/>
    <property type="match status" value="1"/>
</dbReference>
<evidence type="ECO:0000256" key="3">
    <source>
        <dbReference type="ARBA" id="ARBA00022679"/>
    </source>
</evidence>